<evidence type="ECO:0000313" key="3">
    <source>
        <dbReference type="Proteomes" id="UP001501725"/>
    </source>
</evidence>
<evidence type="ECO:0000256" key="1">
    <source>
        <dbReference type="SAM" id="SignalP"/>
    </source>
</evidence>
<sequence>MKRLTVLFAFLLSFSALQAQTEVLQLKETEYNFGKIPQGKPVYHEFEVQNTGSAPMKLDNVSASCGCTTPEWSKEPMAAGAPSRIKVGYNAAAEGPFEKFITVTYNGNQTKIIKIKGEVWKAPAGAAPANASVQFLKQQIQ</sequence>
<protein>
    <submittedName>
        <fullName evidence="2">DUF1573 domain-containing protein</fullName>
    </submittedName>
</protein>
<dbReference type="PANTHER" id="PTHR37833">
    <property type="entry name" value="LIPOPROTEIN-RELATED"/>
    <property type="match status" value="1"/>
</dbReference>
<dbReference type="Gene3D" id="2.60.40.10">
    <property type="entry name" value="Immunoglobulins"/>
    <property type="match status" value="1"/>
</dbReference>
<feature type="signal peptide" evidence="1">
    <location>
        <begin position="1"/>
        <end position="19"/>
    </location>
</feature>
<accession>A0ABP8GKL8</accession>
<dbReference type="InterPro" id="IPR013783">
    <property type="entry name" value="Ig-like_fold"/>
</dbReference>
<dbReference type="EMBL" id="BAABGY010000006">
    <property type="protein sequence ID" value="GAA4325807.1"/>
    <property type="molecule type" value="Genomic_DNA"/>
</dbReference>
<dbReference type="InterPro" id="IPR011467">
    <property type="entry name" value="DUF1573"/>
</dbReference>
<organism evidence="2 3">
    <name type="scientific">Flaviaesturariibacter amylovorans</name>
    <dbReference type="NCBI Taxonomy" id="1084520"/>
    <lineage>
        <taxon>Bacteria</taxon>
        <taxon>Pseudomonadati</taxon>
        <taxon>Bacteroidota</taxon>
        <taxon>Chitinophagia</taxon>
        <taxon>Chitinophagales</taxon>
        <taxon>Chitinophagaceae</taxon>
        <taxon>Flaviaestuariibacter</taxon>
    </lineage>
</organism>
<feature type="chain" id="PRO_5046965715" evidence="1">
    <location>
        <begin position="20"/>
        <end position="141"/>
    </location>
</feature>
<comment type="caution">
    <text evidence="2">The sequence shown here is derived from an EMBL/GenBank/DDBJ whole genome shotgun (WGS) entry which is preliminary data.</text>
</comment>
<dbReference type="Proteomes" id="UP001501725">
    <property type="component" value="Unassembled WGS sequence"/>
</dbReference>
<dbReference type="PANTHER" id="PTHR37833:SF1">
    <property type="entry name" value="SIGNAL PEPTIDE PROTEIN"/>
    <property type="match status" value="1"/>
</dbReference>
<keyword evidence="1" id="KW-0732">Signal</keyword>
<name>A0ABP8GKL8_9BACT</name>
<dbReference type="Pfam" id="PF07610">
    <property type="entry name" value="DUF1573"/>
    <property type="match status" value="1"/>
</dbReference>
<reference evidence="3" key="1">
    <citation type="journal article" date="2019" name="Int. J. Syst. Evol. Microbiol.">
        <title>The Global Catalogue of Microorganisms (GCM) 10K type strain sequencing project: providing services to taxonomists for standard genome sequencing and annotation.</title>
        <authorList>
            <consortium name="The Broad Institute Genomics Platform"/>
            <consortium name="The Broad Institute Genome Sequencing Center for Infectious Disease"/>
            <person name="Wu L."/>
            <person name="Ma J."/>
        </authorList>
    </citation>
    <scope>NUCLEOTIDE SEQUENCE [LARGE SCALE GENOMIC DNA]</scope>
    <source>
        <strain evidence="3">JCM 17919</strain>
    </source>
</reference>
<evidence type="ECO:0000313" key="2">
    <source>
        <dbReference type="EMBL" id="GAA4325807.1"/>
    </source>
</evidence>
<dbReference type="RefSeq" id="WP_345254592.1">
    <property type="nucleotide sequence ID" value="NZ_BAABGY010000006.1"/>
</dbReference>
<keyword evidence="3" id="KW-1185">Reference proteome</keyword>
<proteinExistence type="predicted"/>
<gene>
    <name evidence="2" type="ORF">GCM10023184_14010</name>
</gene>